<feature type="compositionally biased region" description="Pro residues" evidence="1">
    <location>
        <begin position="20"/>
        <end position="38"/>
    </location>
</feature>
<feature type="compositionally biased region" description="Low complexity" evidence="1">
    <location>
        <begin position="503"/>
        <end position="515"/>
    </location>
</feature>
<feature type="compositionally biased region" description="Polar residues" evidence="1">
    <location>
        <begin position="229"/>
        <end position="248"/>
    </location>
</feature>
<evidence type="ECO:0000313" key="2">
    <source>
        <dbReference type="EMBL" id="KAK1395627.1"/>
    </source>
</evidence>
<feature type="compositionally biased region" description="Polar residues" evidence="1">
    <location>
        <begin position="263"/>
        <end position="282"/>
    </location>
</feature>
<feature type="region of interest" description="Disordered" evidence="1">
    <location>
        <begin position="66"/>
        <end position="698"/>
    </location>
</feature>
<feature type="compositionally biased region" description="Pro residues" evidence="1">
    <location>
        <begin position="349"/>
        <end position="358"/>
    </location>
</feature>
<accession>A0AAD8N4D5</accession>
<gene>
    <name evidence="2" type="ORF">POM88_005490</name>
</gene>
<feature type="compositionally biased region" description="Polar residues" evidence="1">
    <location>
        <begin position="377"/>
        <end position="398"/>
    </location>
</feature>
<evidence type="ECO:0000256" key="1">
    <source>
        <dbReference type="SAM" id="MobiDB-lite"/>
    </source>
</evidence>
<protein>
    <submittedName>
        <fullName evidence="2">Uncharacterized protein</fullName>
    </submittedName>
</protein>
<feature type="compositionally biased region" description="Low complexity" evidence="1">
    <location>
        <begin position="544"/>
        <end position="561"/>
    </location>
</feature>
<feature type="compositionally biased region" description="Low complexity" evidence="1">
    <location>
        <begin position="188"/>
        <end position="222"/>
    </location>
</feature>
<reference evidence="2" key="1">
    <citation type="submission" date="2023-02" db="EMBL/GenBank/DDBJ databases">
        <title>Genome of toxic invasive species Heracleum sosnowskyi carries increased number of genes despite the absence of recent whole-genome duplications.</title>
        <authorList>
            <person name="Schelkunov M."/>
            <person name="Shtratnikova V."/>
            <person name="Makarenko M."/>
            <person name="Klepikova A."/>
            <person name="Omelchenko D."/>
            <person name="Novikova G."/>
            <person name="Obukhova E."/>
            <person name="Bogdanov V."/>
            <person name="Penin A."/>
            <person name="Logacheva M."/>
        </authorList>
    </citation>
    <scope>NUCLEOTIDE SEQUENCE</scope>
    <source>
        <strain evidence="2">Hsosn_3</strain>
        <tissue evidence="2">Leaf</tissue>
    </source>
</reference>
<evidence type="ECO:0000313" key="3">
    <source>
        <dbReference type="Proteomes" id="UP001237642"/>
    </source>
</evidence>
<organism evidence="2 3">
    <name type="scientific">Heracleum sosnowskyi</name>
    <dbReference type="NCBI Taxonomy" id="360622"/>
    <lineage>
        <taxon>Eukaryota</taxon>
        <taxon>Viridiplantae</taxon>
        <taxon>Streptophyta</taxon>
        <taxon>Embryophyta</taxon>
        <taxon>Tracheophyta</taxon>
        <taxon>Spermatophyta</taxon>
        <taxon>Magnoliopsida</taxon>
        <taxon>eudicotyledons</taxon>
        <taxon>Gunneridae</taxon>
        <taxon>Pentapetalae</taxon>
        <taxon>asterids</taxon>
        <taxon>campanulids</taxon>
        <taxon>Apiales</taxon>
        <taxon>Apiaceae</taxon>
        <taxon>Apioideae</taxon>
        <taxon>apioid superclade</taxon>
        <taxon>Tordylieae</taxon>
        <taxon>Tordyliinae</taxon>
        <taxon>Heracleum</taxon>
    </lineage>
</organism>
<feature type="compositionally biased region" description="Polar residues" evidence="1">
    <location>
        <begin position="516"/>
        <end position="531"/>
    </location>
</feature>
<name>A0AAD8N4D5_9APIA</name>
<feature type="region of interest" description="Disordered" evidence="1">
    <location>
        <begin position="836"/>
        <end position="862"/>
    </location>
</feature>
<feature type="compositionally biased region" description="Low complexity" evidence="1">
    <location>
        <begin position="445"/>
        <end position="471"/>
    </location>
</feature>
<feature type="compositionally biased region" description="Low complexity" evidence="1">
    <location>
        <begin position="249"/>
        <end position="262"/>
    </location>
</feature>
<feature type="compositionally biased region" description="Polar residues" evidence="1">
    <location>
        <begin position="478"/>
        <end position="491"/>
    </location>
</feature>
<feature type="region of interest" description="Disordered" evidence="1">
    <location>
        <begin position="16"/>
        <end position="53"/>
    </location>
</feature>
<feature type="compositionally biased region" description="Polar residues" evidence="1">
    <location>
        <begin position="562"/>
        <end position="582"/>
    </location>
</feature>
<feature type="compositionally biased region" description="Polar residues" evidence="1">
    <location>
        <begin position="291"/>
        <end position="311"/>
    </location>
</feature>
<feature type="region of interest" description="Disordered" evidence="1">
    <location>
        <begin position="748"/>
        <end position="789"/>
    </location>
</feature>
<feature type="compositionally biased region" description="Basic and acidic residues" evidence="1">
    <location>
        <begin position="836"/>
        <end position="845"/>
    </location>
</feature>
<feature type="compositionally biased region" description="Basic and acidic residues" evidence="1">
    <location>
        <begin position="751"/>
        <end position="774"/>
    </location>
</feature>
<feature type="compositionally biased region" description="Basic and acidic residues" evidence="1">
    <location>
        <begin position="677"/>
        <end position="698"/>
    </location>
</feature>
<feature type="compositionally biased region" description="Low complexity" evidence="1">
    <location>
        <begin position="130"/>
        <end position="142"/>
    </location>
</feature>
<sequence length="862" mass="93869">MGEQRPMFRFRLPWMISSAPAPPPPVAAQRPQQPPLATPQPQTKIEPSMNPIMPVRRPFRLSSIALAQPPPPIQPAVESQSERITITSTPRTLPQASPIWSPKVSAAQDPRPQAEIPPEIKSQTENSFLPASTSPSRSHSPPTQLPSSPPSPQLRAASQLPSPQLRATSHPPSPRHIPSQEQDTSQLPSPKSPKSGPHPSSPRPASSKASDASQTSSPSRTSSKVRDASQPSSPDRTHFLKSSQPETFQQPRSPPQFQSSGQKSPITSSPSLTASNVQQTTPQSPPRAEPPSSTFQPQTNIEPNVNPTTPVQRPFRFAGTAPAQPPPPIQPTVQSQSQSKPITITSGPAFPPQAPPSWFPKISAAKDPLPQPEVSVDSKSQTQNSSKPISPSKTNSQATSQLPSPSLASAQSSATSQLPYRPSASPQPPSPWPALSQERETTRFPSSKSSPQPSSPWSESSKAKDSSQQSSPDRHQFQKPSQAETVQQPRSPSKLDFQPWKKTSPITSSPSLTPTNVQQTERTTRLPSPSIMSAHMKSLQPSASSDKPPSPLSVKPSVAVSQPQSQEDQSKTKFTPSVTKGTAQPADNVAKPPKRDIEMVPNTSLVAQEEPKQRRMAVQFTETSELTSHNKEKLKIESQAEHNQLKNQHLDYGKEGKIPKASSLDEKQTKTKTSQQTDKKSTISESRKKLMKSNEDRVPFQEQLRDDIFKFANKLAFAHTENSKDEQLASVIALAGKNKGALMKLGSVSAKGEETHGANETEPVEGTKENERNGSAKRRSSNNKIDQENQIQKTFVNNNVQDINNSLLMNSSITERNPGVHLALYYDPTEPIMSYDRKGSSEARKGKSRSPIPKSFAYEPTI</sequence>
<keyword evidence="3" id="KW-1185">Reference proteome</keyword>
<dbReference type="Proteomes" id="UP001237642">
    <property type="component" value="Unassembled WGS sequence"/>
</dbReference>
<feature type="compositionally biased region" description="Low complexity" evidence="1">
    <location>
        <begin position="399"/>
        <end position="424"/>
    </location>
</feature>
<feature type="compositionally biased region" description="Polar residues" evidence="1">
    <location>
        <begin position="77"/>
        <end position="95"/>
    </location>
</feature>
<proteinExistence type="predicted"/>
<comment type="caution">
    <text evidence="2">The sequence shown here is derived from an EMBL/GenBank/DDBJ whole genome shotgun (WGS) entry which is preliminary data.</text>
</comment>
<dbReference type="AlphaFoldDB" id="A0AAD8N4D5"/>
<dbReference type="EMBL" id="JAUIZM010000002">
    <property type="protein sequence ID" value="KAK1395627.1"/>
    <property type="molecule type" value="Genomic_DNA"/>
</dbReference>
<feature type="compositionally biased region" description="Basic and acidic residues" evidence="1">
    <location>
        <begin position="628"/>
        <end position="669"/>
    </location>
</feature>
<reference evidence="2" key="2">
    <citation type="submission" date="2023-05" db="EMBL/GenBank/DDBJ databases">
        <authorList>
            <person name="Schelkunov M.I."/>
        </authorList>
    </citation>
    <scope>NUCLEOTIDE SEQUENCE</scope>
    <source>
        <strain evidence="2">Hsosn_3</strain>
        <tissue evidence="2">Leaf</tissue>
    </source>
</reference>
<feature type="compositionally biased region" description="Pro residues" evidence="1">
    <location>
        <begin position="143"/>
        <end position="152"/>
    </location>
</feature>